<dbReference type="Pfam" id="PF04072">
    <property type="entry name" value="LCM"/>
    <property type="match status" value="1"/>
</dbReference>
<protein>
    <submittedName>
        <fullName evidence="3">Class I SAM-dependent methyltransferase</fullName>
    </submittedName>
</protein>
<evidence type="ECO:0000313" key="4">
    <source>
        <dbReference type="Proteomes" id="UP001237156"/>
    </source>
</evidence>
<dbReference type="AlphaFoldDB" id="A0AAW6RMC7"/>
<dbReference type="PANTHER" id="PTHR43619">
    <property type="entry name" value="S-ADENOSYL-L-METHIONINE-DEPENDENT METHYLTRANSFERASE YKTD-RELATED"/>
    <property type="match status" value="1"/>
</dbReference>
<dbReference type="GO" id="GO:0008168">
    <property type="term" value="F:methyltransferase activity"/>
    <property type="evidence" value="ECO:0007669"/>
    <property type="project" value="UniProtKB-KW"/>
</dbReference>
<organism evidence="3 4">
    <name type="scientific">Ottowia cancrivicina</name>
    <dbReference type="NCBI Taxonomy" id="3040346"/>
    <lineage>
        <taxon>Bacteria</taxon>
        <taxon>Pseudomonadati</taxon>
        <taxon>Pseudomonadota</taxon>
        <taxon>Betaproteobacteria</taxon>
        <taxon>Burkholderiales</taxon>
        <taxon>Comamonadaceae</taxon>
        <taxon>Ottowia</taxon>
    </lineage>
</organism>
<keyword evidence="1 3" id="KW-0489">Methyltransferase</keyword>
<dbReference type="SUPFAM" id="SSF53335">
    <property type="entry name" value="S-adenosyl-L-methionine-dependent methyltransferases"/>
    <property type="match status" value="1"/>
</dbReference>
<dbReference type="PANTHER" id="PTHR43619:SF2">
    <property type="entry name" value="S-ADENOSYL-L-METHIONINE-DEPENDENT METHYLTRANSFERASES SUPERFAMILY PROTEIN"/>
    <property type="match status" value="1"/>
</dbReference>
<sequence length="266" mass="30340">MKVDLGGVAETLLITLYMRAKDAQSEHPKLNDRKAAELIQKIDYDFSKFNTARASYYGVLARAKIMDREARKFIEKYPDCVVVSVGCGFDTRFERVDNGQIRWYNLDLPEVIEKRRLLLPDTPRSISIGKSLLDASWPQDIDRAGRKLLIISEGVLMYLEEKDVKAFLSILTGGFDDFEAQLDLLYKGMVKKAALHDVVKNTSAQLNWGVKDGSEVVKLNPALKQIGYVNFTDEMKHMLPGWMKLFTPIFYLVNNRLGIYTYQKAA</sequence>
<dbReference type="InterPro" id="IPR016874">
    <property type="entry name" value="TcmP-like"/>
</dbReference>
<keyword evidence="2" id="KW-0808">Transferase</keyword>
<keyword evidence="4" id="KW-1185">Reference proteome</keyword>
<dbReference type="InterPro" id="IPR007213">
    <property type="entry name" value="Ppm1/Ppm2/Tcmp"/>
</dbReference>
<accession>A0AAW6RMC7</accession>
<dbReference type="Gene3D" id="3.40.50.150">
    <property type="entry name" value="Vaccinia Virus protein VP39"/>
    <property type="match status" value="1"/>
</dbReference>
<proteinExistence type="predicted"/>
<dbReference type="PIRSF" id="PIRSF028177">
    <property type="entry name" value="Polyketide_synth_Omtfrase_TcmP"/>
    <property type="match status" value="1"/>
</dbReference>
<dbReference type="EMBL" id="JARVII010000017">
    <property type="protein sequence ID" value="MDG9699799.1"/>
    <property type="molecule type" value="Genomic_DNA"/>
</dbReference>
<comment type="caution">
    <text evidence="3">The sequence shown here is derived from an EMBL/GenBank/DDBJ whole genome shotgun (WGS) entry which is preliminary data.</text>
</comment>
<dbReference type="GO" id="GO:0032259">
    <property type="term" value="P:methylation"/>
    <property type="evidence" value="ECO:0007669"/>
    <property type="project" value="UniProtKB-KW"/>
</dbReference>
<evidence type="ECO:0000256" key="1">
    <source>
        <dbReference type="ARBA" id="ARBA00022603"/>
    </source>
</evidence>
<dbReference type="InterPro" id="IPR029063">
    <property type="entry name" value="SAM-dependent_MTases_sf"/>
</dbReference>
<name>A0AAW6RMC7_9BURK</name>
<gene>
    <name evidence="3" type="ORF">QB898_08780</name>
</gene>
<dbReference type="Proteomes" id="UP001237156">
    <property type="component" value="Unassembled WGS sequence"/>
</dbReference>
<evidence type="ECO:0000313" key="3">
    <source>
        <dbReference type="EMBL" id="MDG9699799.1"/>
    </source>
</evidence>
<evidence type="ECO:0000256" key="2">
    <source>
        <dbReference type="ARBA" id="ARBA00022679"/>
    </source>
</evidence>
<reference evidence="3 4" key="1">
    <citation type="submission" date="2023-04" db="EMBL/GenBank/DDBJ databases">
        <title>Ottowia paracancer sp. nov., isolated from human stomach.</title>
        <authorList>
            <person name="Song Y."/>
        </authorList>
    </citation>
    <scope>NUCLEOTIDE SEQUENCE [LARGE SCALE GENOMIC DNA]</scope>
    <source>
        <strain evidence="3 4">10c7w1</strain>
    </source>
</reference>
<dbReference type="RefSeq" id="WP_279524635.1">
    <property type="nucleotide sequence ID" value="NZ_JARVII010000017.1"/>
</dbReference>